<protein>
    <submittedName>
        <fullName evidence="2">Uncharacterized protein</fullName>
    </submittedName>
</protein>
<gene>
    <name evidence="2" type="ORF">GOODEAATRI_021664</name>
</gene>
<evidence type="ECO:0000256" key="1">
    <source>
        <dbReference type="SAM" id="MobiDB-lite"/>
    </source>
</evidence>
<comment type="caution">
    <text evidence="2">The sequence shown here is derived from an EMBL/GenBank/DDBJ whole genome shotgun (WGS) entry which is preliminary data.</text>
</comment>
<proteinExistence type="predicted"/>
<feature type="region of interest" description="Disordered" evidence="1">
    <location>
        <begin position="1"/>
        <end position="38"/>
    </location>
</feature>
<organism evidence="2 3">
    <name type="scientific">Goodea atripinnis</name>
    <dbReference type="NCBI Taxonomy" id="208336"/>
    <lineage>
        <taxon>Eukaryota</taxon>
        <taxon>Metazoa</taxon>
        <taxon>Chordata</taxon>
        <taxon>Craniata</taxon>
        <taxon>Vertebrata</taxon>
        <taxon>Euteleostomi</taxon>
        <taxon>Actinopterygii</taxon>
        <taxon>Neopterygii</taxon>
        <taxon>Teleostei</taxon>
        <taxon>Neoteleostei</taxon>
        <taxon>Acanthomorphata</taxon>
        <taxon>Ovalentaria</taxon>
        <taxon>Atherinomorphae</taxon>
        <taxon>Cyprinodontiformes</taxon>
        <taxon>Goodeidae</taxon>
        <taxon>Goodea</taxon>
    </lineage>
</organism>
<name>A0ABV0P6S9_9TELE</name>
<keyword evidence="3" id="KW-1185">Reference proteome</keyword>
<accession>A0ABV0P6S9</accession>
<evidence type="ECO:0000313" key="3">
    <source>
        <dbReference type="Proteomes" id="UP001476798"/>
    </source>
</evidence>
<reference evidence="2 3" key="1">
    <citation type="submission" date="2021-06" db="EMBL/GenBank/DDBJ databases">
        <authorList>
            <person name="Palmer J.M."/>
        </authorList>
    </citation>
    <scope>NUCLEOTIDE SEQUENCE [LARGE SCALE GENOMIC DNA]</scope>
    <source>
        <strain evidence="2 3">GA_2019</strain>
        <tissue evidence="2">Muscle</tissue>
    </source>
</reference>
<sequence>MYDRQPYCRTVSFDSPDHNDPQRGLASTAQNTLKPPAHNPVATEVLQGQRDKLRHVIGGHLLCAPTLRNI</sequence>
<dbReference type="Proteomes" id="UP001476798">
    <property type="component" value="Unassembled WGS sequence"/>
</dbReference>
<evidence type="ECO:0000313" key="2">
    <source>
        <dbReference type="EMBL" id="MEQ2179150.1"/>
    </source>
</evidence>
<dbReference type="EMBL" id="JAHRIO010062102">
    <property type="protein sequence ID" value="MEQ2179150.1"/>
    <property type="molecule type" value="Genomic_DNA"/>
</dbReference>